<sequence length="61" mass="6595">MAIAKLVEIANGIVILVAALNHSLGSPWLGDVVRANVRESDGGWEQENRQAADMMIHEIAL</sequence>
<organism evidence="1 2">
    <name type="scientific">Allohahella marinimesophila</name>
    <dbReference type="NCBI Taxonomy" id="1054972"/>
    <lineage>
        <taxon>Bacteria</taxon>
        <taxon>Pseudomonadati</taxon>
        <taxon>Pseudomonadota</taxon>
        <taxon>Gammaproteobacteria</taxon>
        <taxon>Oceanospirillales</taxon>
        <taxon>Hahellaceae</taxon>
        <taxon>Allohahella</taxon>
    </lineage>
</organism>
<keyword evidence="2" id="KW-1185">Reference proteome</keyword>
<protein>
    <submittedName>
        <fullName evidence="1">Uncharacterized protein</fullName>
    </submittedName>
</protein>
<evidence type="ECO:0000313" key="1">
    <source>
        <dbReference type="EMBL" id="GAA3946406.1"/>
    </source>
</evidence>
<name>A0ABP7NGA1_9GAMM</name>
<dbReference type="Proteomes" id="UP001501337">
    <property type="component" value="Unassembled WGS sequence"/>
</dbReference>
<comment type="caution">
    <text evidence="1">The sequence shown here is derived from an EMBL/GenBank/DDBJ whole genome shotgun (WGS) entry which is preliminary data.</text>
</comment>
<gene>
    <name evidence="1" type="ORF">GCM10022278_01960</name>
</gene>
<accession>A0ABP7NGA1</accession>
<reference evidence="2" key="1">
    <citation type="journal article" date="2019" name="Int. J. Syst. Evol. Microbiol.">
        <title>The Global Catalogue of Microorganisms (GCM) 10K type strain sequencing project: providing services to taxonomists for standard genome sequencing and annotation.</title>
        <authorList>
            <consortium name="The Broad Institute Genomics Platform"/>
            <consortium name="The Broad Institute Genome Sequencing Center for Infectious Disease"/>
            <person name="Wu L."/>
            <person name="Ma J."/>
        </authorList>
    </citation>
    <scope>NUCLEOTIDE SEQUENCE [LARGE SCALE GENOMIC DNA]</scope>
    <source>
        <strain evidence="2">JCM 17555</strain>
    </source>
</reference>
<evidence type="ECO:0000313" key="2">
    <source>
        <dbReference type="Proteomes" id="UP001501337"/>
    </source>
</evidence>
<proteinExistence type="predicted"/>
<dbReference type="EMBL" id="BAABBO010000001">
    <property type="protein sequence ID" value="GAA3946406.1"/>
    <property type="molecule type" value="Genomic_DNA"/>
</dbReference>